<gene>
    <name evidence="7" type="ORF">Bhyg_03221</name>
</gene>
<reference evidence="7" key="1">
    <citation type="submission" date="2022-07" db="EMBL/GenBank/DDBJ databases">
        <authorList>
            <person name="Trinca V."/>
            <person name="Uliana J.V.C."/>
            <person name="Torres T.T."/>
            <person name="Ward R.J."/>
            <person name="Monesi N."/>
        </authorList>
    </citation>
    <scope>NUCLEOTIDE SEQUENCE</scope>
    <source>
        <strain evidence="7">HSMRA1968</strain>
        <tissue evidence="7">Whole embryos</tissue>
    </source>
</reference>
<evidence type="ECO:0000313" key="7">
    <source>
        <dbReference type="EMBL" id="KAJ6647996.1"/>
    </source>
</evidence>
<evidence type="ECO:0000313" key="8">
    <source>
        <dbReference type="Proteomes" id="UP001151699"/>
    </source>
</evidence>
<feature type="coiled-coil region" evidence="4">
    <location>
        <begin position="152"/>
        <end position="179"/>
    </location>
</feature>
<dbReference type="GO" id="GO:0008270">
    <property type="term" value="F:zinc ion binding"/>
    <property type="evidence" value="ECO:0007669"/>
    <property type="project" value="UniProtKB-KW"/>
</dbReference>
<dbReference type="Proteomes" id="UP001151699">
    <property type="component" value="Chromosome A"/>
</dbReference>
<evidence type="ECO:0000256" key="5">
    <source>
        <dbReference type="SAM" id="MobiDB-lite"/>
    </source>
</evidence>
<dbReference type="Pfam" id="PF00628">
    <property type="entry name" value="PHD"/>
    <property type="match status" value="1"/>
</dbReference>
<dbReference type="InterPro" id="IPR013083">
    <property type="entry name" value="Znf_RING/FYVE/PHD"/>
</dbReference>
<evidence type="ECO:0000256" key="2">
    <source>
        <dbReference type="ARBA" id="ARBA00022771"/>
    </source>
</evidence>
<feature type="domain" description="Zinc finger PHD-type" evidence="6">
    <location>
        <begin position="1"/>
        <end position="33"/>
    </location>
</feature>
<name>A0A9Q0NCX2_9DIPT</name>
<dbReference type="SUPFAM" id="SSF57903">
    <property type="entry name" value="FYVE/PHD zinc finger"/>
    <property type="match status" value="1"/>
</dbReference>
<protein>
    <recommendedName>
        <fullName evidence="6">Zinc finger PHD-type domain-containing protein</fullName>
    </recommendedName>
</protein>
<dbReference type="InterPro" id="IPR001965">
    <property type="entry name" value="Znf_PHD"/>
</dbReference>
<feature type="region of interest" description="Disordered" evidence="5">
    <location>
        <begin position="231"/>
        <end position="252"/>
    </location>
</feature>
<evidence type="ECO:0000256" key="3">
    <source>
        <dbReference type="ARBA" id="ARBA00022833"/>
    </source>
</evidence>
<evidence type="ECO:0000256" key="4">
    <source>
        <dbReference type="SAM" id="Coils"/>
    </source>
</evidence>
<keyword evidence="2" id="KW-0863">Zinc-finger</keyword>
<feature type="compositionally biased region" description="Polar residues" evidence="5">
    <location>
        <begin position="231"/>
        <end position="242"/>
    </location>
</feature>
<dbReference type="InterPro" id="IPR019787">
    <property type="entry name" value="Znf_PHD-finger"/>
</dbReference>
<dbReference type="Gene3D" id="3.30.40.10">
    <property type="entry name" value="Zinc/RING finger domain, C3HC4 (zinc finger)"/>
    <property type="match status" value="1"/>
</dbReference>
<organism evidence="7 8">
    <name type="scientific">Pseudolycoriella hygida</name>
    <dbReference type="NCBI Taxonomy" id="35572"/>
    <lineage>
        <taxon>Eukaryota</taxon>
        <taxon>Metazoa</taxon>
        <taxon>Ecdysozoa</taxon>
        <taxon>Arthropoda</taxon>
        <taxon>Hexapoda</taxon>
        <taxon>Insecta</taxon>
        <taxon>Pterygota</taxon>
        <taxon>Neoptera</taxon>
        <taxon>Endopterygota</taxon>
        <taxon>Diptera</taxon>
        <taxon>Nematocera</taxon>
        <taxon>Sciaroidea</taxon>
        <taxon>Sciaridae</taxon>
        <taxon>Pseudolycoriella</taxon>
    </lineage>
</organism>
<dbReference type="SMART" id="SM00249">
    <property type="entry name" value="PHD"/>
    <property type="match status" value="1"/>
</dbReference>
<proteinExistence type="predicted"/>
<feature type="non-terminal residue" evidence="7">
    <location>
        <position position="343"/>
    </location>
</feature>
<comment type="caution">
    <text evidence="7">The sequence shown here is derived from an EMBL/GenBank/DDBJ whole genome shotgun (WGS) entry which is preliminary data.</text>
</comment>
<dbReference type="AlphaFoldDB" id="A0A9Q0NCX2"/>
<dbReference type="InterPro" id="IPR011011">
    <property type="entry name" value="Znf_FYVE_PHD"/>
</dbReference>
<dbReference type="EMBL" id="WJQU01000001">
    <property type="protein sequence ID" value="KAJ6647996.1"/>
    <property type="molecule type" value="Genomic_DNA"/>
</dbReference>
<sequence length="343" mass="38879">MVQCDECDRWYHFHCVGVGPEIEDIEFVCNACENKIQSNQVFVDLKKTKMAFAGRHEICKKPTTSQKNVFLYPKKNTETDKMKQVKGLASTSDSQCHQLDKPEKIVVELNTAISRKDAEISIQSVAIQTQQKRIDEISGQLTQSIAQNHSNHTELTSTSETQRQQLEELQRMVVELKEAIRVKDGAISIQSATIHSQQKQIDEITGHIADLITESRSKHNEIVGRLETQRIQSESEGSVNNRAQERHSGSYQENGKAAGMMVESKQHDYCIVMEQYLNLLCDSSSDLKKIDEGLCDSRLFVGLISKFQNFGGELKEFMGNMINRILTKDLQSKMTFSGKRTTK</sequence>
<keyword evidence="3" id="KW-0862">Zinc</keyword>
<keyword evidence="8" id="KW-1185">Reference proteome</keyword>
<evidence type="ECO:0000256" key="1">
    <source>
        <dbReference type="ARBA" id="ARBA00022723"/>
    </source>
</evidence>
<dbReference type="OrthoDB" id="10002605at2759"/>
<keyword evidence="1" id="KW-0479">Metal-binding</keyword>
<keyword evidence="4" id="KW-0175">Coiled coil</keyword>
<accession>A0A9Q0NCX2</accession>
<evidence type="ECO:0000259" key="6">
    <source>
        <dbReference type="SMART" id="SM00249"/>
    </source>
</evidence>